<accession>A0A1I5NL06</accession>
<dbReference type="AlphaFoldDB" id="A0A1I5NL06"/>
<reference evidence="1 2" key="1">
    <citation type="submission" date="2016-10" db="EMBL/GenBank/DDBJ databases">
        <authorList>
            <person name="de Groot N.N."/>
        </authorList>
    </citation>
    <scope>NUCLEOTIDE SEQUENCE [LARGE SCALE GENOMIC DNA]</scope>
    <source>
        <strain evidence="2">E92,LMG 26720,CCM 7988</strain>
    </source>
</reference>
<organism evidence="1 2">
    <name type="scientific">Pseudarcicella hirudinis</name>
    <dbReference type="NCBI Taxonomy" id="1079859"/>
    <lineage>
        <taxon>Bacteria</taxon>
        <taxon>Pseudomonadati</taxon>
        <taxon>Bacteroidota</taxon>
        <taxon>Cytophagia</taxon>
        <taxon>Cytophagales</taxon>
        <taxon>Flectobacillaceae</taxon>
        <taxon>Pseudarcicella</taxon>
    </lineage>
</organism>
<dbReference type="RefSeq" id="WP_092012052.1">
    <property type="nucleotide sequence ID" value="NZ_FOXH01000002.1"/>
</dbReference>
<protein>
    <submittedName>
        <fullName evidence="1">Uncharacterized protein</fullName>
    </submittedName>
</protein>
<sequence length="201" mass="23287">MINVYYSPNKISSLLDYNTVHVKNNHKGAGLPHINFEYSKIEKGFEIVSVEIIAGQTVRCIQEPDLENRWVLIYFWLEGLAITENTVVSDSKIHKNDGIYMSSSIYPVCFENISSKTVKGFVIALQRSWIHKRVPEKEVANFCMKEKRKIKELSMDYDAWKYIRNLTDNMMDFPTDWYLGSVGWSLVGLFFSQLKNKGLQA</sequence>
<evidence type="ECO:0000313" key="2">
    <source>
        <dbReference type="Proteomes" id="UP000199306"/>
    </source>
</evidence>
<evidence type="ECO:0000313" key="1">
    <source>
        <dbReference type="EMBL" id="SFP22464.1"/>
    </source>
</evidence>
<gene>
    <name evidence="1" type="ORF">SAMN04515674_1022</name>
</gene>
<keyword evidence="2" id="KW-1185">Reference proteome</keyword>
<proteinExistence type="predicted"/>
<dbReference type="Proteomes" id="UP000199306">
    <property type="component" value="Unassembled WGS sequence"/>
</dbReference>
<name>A0A1I5NL06_9BACT</name>
<dbReference type="EMBL" id="FOXH01000002">
    <property type="protein sequence ID" value="SFP22464.1"/>
    <property type="molecule type" value="Genomic_DNA"/>
</dbReference>